<dbReference type="InterPro" id="IPR036116">
    <property type="entry name" value="FN3_sf"/>
</dbReference>
<feature type="chain" id="PRO_5026094043" description="S8 family serine peptidase" evidence="6">
    <location>
        <begin position="34"/>
        <end position="632"/>
    </location>
</feature>
<dbReference type="InterPro" id="IPR036852">
    <property type="entry name" value="Peptidase_S8/S53_dom_sf"/>
</dbReference>
<evidence type="ECO:0000256" key="1">
    <source>
        <dbReference type="ARBA" id="ARBA00022670"/>
    </source>
</evidence>
<dbReference type="CDD" id="cd00063">
    <property type="entry name" value="FN3"/>
    <property type="match status" value="1"/>
</dbReference>
<evidence type="ECO:0000259" key="8">
    <source>
        <dbReference type="SMART" id="SM00495"/>
    </source>
</evidence>
<dbReference type="GO" id="GO:0004252">
    <property type="term" value="F:serine-type endopeptidase activity"/>
    <property type="evidence" value="ECO:0007669"/>
    <property type="project" value="InterPro"/>
</dbReference>
<evidence type="ECO:0008006" key="10">
    <source>
        <dbReference type="Google" id="ProtNLM"/>
    </source>
</evidence>
<feature type="domain" description="Chitin-binding type-3" evidence="8">
    <location>
        <begin position="583"/>
        <end position="629"/>
    </location>
</feature>
<comment type="similarity">
    <text evidence="5">Belongs to the peptidase S8 family.</text>
</comment>
<accession>A0A6G4A3G3</accession>
<feature type="domain" description="Fibronectin type-III" evidence="7">
    <location>
        <begin position="494"/>
        <end position="569"/>
    </location>
</feature>
<dbReference type="EMBL" id="JAAIKC010000009">
    <property type="protein sequence ID" value="NEW08361.1"/>
    <property type="molecule type" value="Genomic_DNA"/>
</dbReference>
<dbReference type="InterPro" id="IPR036573">
    <property type="entry name" value="CBM_sf_5/12"/>
</dbReference>
<dbReference type="PRINTS" id="PR00723">
    <property type="entry name" value="SUBTILISIN"/>
</dbReference>
<reference evidence="9" key="1">
    <citation type="submission" date="2020-02" db="EMBL/GenBank/DDBJ databases">
        <authorList>
            <person name="Shen X.-R."/>
            <person name="Zhang Y.-X."/>
        </authorList>
    </citation>
    <scope>NUCLEOTIDE SEQUENCE</scope>
    <source>
        <strain evidence="9">SYP-B3998</strain>
    </source>
</reference>
<feature type="signal peptide" evidence="6">
    <location>
        <begin position="1"/>
        <end position="33"/>
    </location>
</feature>
<keyword evidence="4" id="KW-0624">Polysaccharide degradation</keyword>
<keyword evidence="4" id="KW-0119">Carbohydrate metabolism</keyword>
<dbReference type="GO" id="GO:0000272">
    <property type="term" value="P:polysaccharide catabolic process"/>
    <property type="evidence" value="ECO:0007669"/>
    <property type="project" value="UniProtKB-KW"/>
</dbReference>
<keyword evidence="2" id="KW-0378">Hydrolase</keyword>
<gene>
    <name evidence="9" type="ORF">GK047_20390</name>
</gene>
<dbReference type="SMART" id="SM00060">
    <property type="entry name" value="FN3"/>
    <property type="match status" value="1"/>
</dbReference>
<dbReference type="AlphaFoldDB" id="A0A6G4A3G3"/>
<name>A0A6G4A3G3_9BACL</name>
<dbReference type="InterPro" id="IPR000209">
    <property type="entry name" value="Peptidase_S8/S53_dom"/>
</dbReference>
<dbReference type="GO" id="GO:0030246">
    <property type="term" value="F:carbohydrate binding"/>
    <property type="evidence" value="ECO:0007669"/>
    <property type="project" value="InterPro"/>
</dbReference>
<dbReference type="InterPro" id="IPR013783">
    <property type="entry name" value="Ig-like_fold"/>
</dbReference>
<sequence length="632" mass="67251">MMHRYFRLKSTLSVALVSSLLLSLNAWQTGAYASEGGQTVPTNSSVTSTVSPAFYEEIVVKLRAQAPVPNKAGTLQSLSFVPELSFGRSFSQFVPRPSASFATNENAAVFERYYSAKVPAGADVQQLLQKLRSSSLVEDAYLSQKPGLPQQTASAPLPNSTPVLSGDDPRYSLQGYAQSAPTGTNSTYAWQFEGGDGKGIKWADVEWNWALNHEDLAAHKMQLLPGSTNDGDGRHGTAVLGVVSAVDNTIGNIGMASKAQPYASSLVRVAGNWSTTEAILSATQVLSAGDVILLEIQVGSNNAWMPIEVQTAEFDAIKYATSLGITVVAAAGNGNVDLDLYKTWDNKYTFNPNNPDFKDSGSILVGAGSSTVPHHRLGFSNQGNRIDAYGYGENVATLDSTSVNSTTGYTDTFNGTSSASPVVVGTIIQLQGIAKAKFGVPYTPAEIRRLLRWLPYNVPTSDPASDRIGSLPNLQEIITNLPTPGNVPNDTSAPTAPTNLVATDTANNAIDLTWNASTDNVGLIGYDVYVDNDPITKLRARNTSASISGLTPGSHTITAKARDGFNNLSAASNSVTVQILNCPAPWNASTAYSVGDIVAYYGVKYQAKWWTQNERPDLKSGPNDVWTVVGPC</sequence>
<evidence type="ECO:0000256" key="6">
    <source>
        <dbReference type="SAM" id="SignalP"/>
    </source>
</evidence>
<dbReference type="InterPro" id="IPR015500">
    <property type="entry name" value="Peptidase_S8_subtilisin-rel"/>
</dbReference>
<dbReference type="CDD" id="cd12215">
    <property type="entry name" value="ChiC_BD"/>
    <property type="match status" value="1"/>
</dbReference>
<keyword evidence="6" id="KW-0732">Signal</keyword>
<dbReference type="RefSeq" id="WP_163951044.1">
    <property type="nucleotide sequence ID" value="NZ_JAAIKC010000009.1"/>
</dbReference>
<dbReference type="SUPFAM" id="SSF52743">
    <property type="entry name" value="Subtilisin-like"/>
    <property type="match status" value="1"/>
</dbReference>
<evidence type="ECO:0000313" key="9">
    <source>
        <dbReference type="EMBL" id="NEW08361.1"/>
    </source>
</evidence>
<dbReference type="GO" id="GO:0005576">
    <property type="term" value="C:extracellular region"/>
    <property type="evidence" value="ECO:0007669"/>
    <property type="project" value="InterPro"/>
</dbReference>
<dbReference type="Pfam" id="PF00082">
    <property type="entry name" value="Peptidase_S8"/>
    <property type="match status" value="1"/>
</dbReference>
<comment type="caution">
    <text evidence="9">The sequence shown here is derived from an EMBL/GenBank/DDBJ whole genome shotgun (WGS) entry which is preliminary data.</text>
</comment>
<evidence type="ECO:0000256" key="3">
    <source>
        <dbReference type="ARBA" id="ARBA00022825"/>
    </source>
</evidence>
<dbReference type="Pfam" id="PF02839">
    <property type="entry name" value="CBM_5_12"/>
    <property type="match status" value="1"/>
</dbReference>
<evidence type="ECO:0000259" key="7">
    <source>
        <dbReference type="SMART" id="SM00060"/>
    </source>
</evidence>
<evidence type="ECO:0000256" key="4">
    <source>
        <dbReference type="ARBA" id="ARBA00023326"/>
    </source>
</evidence>
<dbReference type="GO" id="GO:0004553">
    <property type="term" value="F:hydrolase activity, hydrolyzing O-glycosyl compounds"/>
    <property type="evidence" value="ECO:0007669"/>
    <property type="project" value="InterPro"/>
</dbReference>
<evidence type="ECO:0000256" key="5">
    <source>
        <dbReference type="PROSITE-ProRule" id="PRU01240"/>
    </source>
</evidence>
<dbReference type="SMART" id="SM00495">
    <property type="entry name" value="ChtBD3"/>
    <property type="match status" value="1"/>
</dbReference>
<dbReference type="GO" id="GO:0006508">
    <property type="term" value="P:proteolysis"/>
    <property type="evidence" value="ECO:0007669"/>
    <property type="project" value="UniProtKB-KW"/>
</dbReference>
<dbReference type="Gene3D" id="3.40.50.200">
    <property type="entry name" value="Peptidase S8/S53 domain"/>
    <property type="match status" value="1"/>
</dbReference>
<dbReference type="InterPro" id="IPR034073">
    <property type="entry name" value="Subtilisin_DY-like_dom"/>
</dbReference>
<dbReference type="InterPro" id="IPR003610">
    <property type="entry name" value="CBM5/12"/>
</dbReference>
<organism evidence="9">
    <name type="scientific">Paenibacillus sp. SYP-B3998</name>
    <dbReference type="NCBI Taxonomy" id="2678564"/>
    <lineage>
        <taxon>Bacteria</taxon>
        <taxon>Bacillati</taxon>
        <taxon>Bacillota</taxon>
        <taxon>Bacilli</taxon>
        <taxon>Bacillales</taxon>
        <taxon>Paenibacillaceae</taxon>
        <taxon>Paenibacillus</taxon>
    </lineage>
</organism>
<dbReference type="SUPFAM" id="SSF51055">
    <property type="entry name" value="Carbohydrate binding domain"/>
    <property type="match status" value="1"/>
</dbReference>
<dbReference type="InterPro" id="IPR023828">
    <property type="entry name" value="Peptidase_S8_Ser-AS"/>
</dbReference>
<dbReference type="PROSITE" id="PS51892">
    <property type="entry name" value="SUBTILASE"/>
    <property type="match status" value="1"/>
</dbReference>
<keyword evidence="3" id="KW-0720">Serine protease</keyword>
<comment type="caution">
    <text evidence="5">Lacks conserved residue(s) required for the propagation of feature annotation.</text>
</comment>
<proteinExistence type="inferred from homology"/>
<protein>
    <recommendedName>
        <fullName evidence="10">S8 family serine peptidase</fullName>
    </recommendedName>
</protein>
<dbReference type="SUPFAM" id="SSF49265">
    <property type="entry name" value="Fibronectin type III"/>
    <property type="match status" value="1"/>
</dbReference>
<dbReference type="PROSITE" id="PS00138">
    <property type="entry name" value="SUBTILASE_SER"/>
    <property type="match status" value="1"/>
</dbReference>
<keyword evidence="1" id="KW-0645">Protease</keyword>
<dbReference type="Gene3D" id="2.60.40.10">
    <property type="entry name" value="Immunoglobulins"/>
    <property type="match status" value="1"/>
</dbReference>
<dbReference type="Gene3D" id="2.10.10.20">
    <property type="entry name" value="Carbohydrate-binding module superfamily 5/12"/>
    <property type="match status" value="1"/>
</dbReference>
<dbReference type="InterPro" id="IPR003961">
    <property type="entry name" value="FN3_dom"/>
</dbReference>
<dbReference type="CDD" id="cd04843">
    <property type="entry name" value="Peptidases_S8_11"/>
    <property type="match status" value="1"/>
</dbReference>
<evidence type="ECO:0000256" key="2">
    <source>
        <dbReference type="ARBA" id="ARBA00022801"/>
    </source>
</evidence>